<dbReference type="EMBL" id="JABJRC010000003">
    <property type="protein sequence ID" value="NOL41550.1"/>
    <property type="molecule type" value="Genomic_DNA"/>
</dbReference>
<evidence type="ECO:0000256" key="1">
    <source>
        <dbReference type="SAM" id="MobiDB-lite"/>
    </source>
</evidence>
<dbReference type="RefSeq" id="WP_171674052.1">
    <property type="nucleotide sequence ID" value="NZ_BAAAGT010000001.1"/>
</dbReference>
<feature type="region of interest" description="Disordered" evidence="1">
    <location>
        <begin position="27"/>
        <end position="56"/>
    </location>
</feature>
<keyword evidence="2" id="KW-0732">Signal</keyword>
<name>A0A7Y4KZJ1_9ACTN</name>
<evidence type="ECO:0000313" key="4">
    <source>
        <dbReference type="EMBL" id="NOL41550.1"/>
    </source>
</evidence>
<reference evidence="4 5" key="1">
    <citation type="submission" date="2020-05" db="EMBL/GenBank/DDBJ databases">
        <title>Genome sequence of Kribbella sandramycini ATCC 39419.</title>
        <authorList>
            <person name="Maclea K.S."/>
            <person name="Fair J.L."/>
        </authorList>
    </citation>
    <scope>NUCLEOTIDE SEQUENCE [LARGE SCALE GENOMIC DNA]</scope>
    <source>
        <strain evidence="4 5">ATCC 39419</strain>
    </source>
</reference>
<protein>
    <recommendedName>
        <fullName evidence="7">Pyrroloquinoline-quinone binding quinoprotein</fullName>
    </recommendedName>
</protein>
<keyword evidence="5" id="KW-1185">Reference proteome</keyword>
<dbReference type="EMBL" id="JACHKF010000001">
    <property type="protein sequence ID" value="MBB6565281.1"/>
    <property type="molecule type" value="Genomic_DNA"/>
</dbReference>
<dbReference type="PROSITE" id="PS51257">
    <property type="entry name" value="PROKAR_LIPOPROTEIN"/>
    <property type="match status" value="1"/>
</dbReference>
<dbReference type="Proteomes" id="UP000534306">
    <property type="component" value="Unassembled WGS sequence"/>
</dbReference>
<evidence type="ECO:0000256" key="2">
    <source>
        <dbReference type="SAM" id="SignalP"/>
    </source>
</evidence>
<dbReference type="AlphaFoldDB" id="A0A7Y4KZJ1"/>
<feature type="region of interest" description="Disordered" evidence="1">
    <location>
        <begin position="418"/>
        <end position="452"/>
    </location>
</feature>
<proteinExistence type="predicted"/>
<dbReference type="Proteomes" id="UP000553957">
    <property type="component" value="Unassembled WGS sequence"/>
</dbReference>
<dbReference type="SUPFAM" id="SSF50998">
    <property type="entry name" value="Quinoprotein alcohol dehydrogenase-like"/>
    <property type="match status" value="1"/>
</dbReference>
<feature type="chain" id="PRO_5044130756" description="Pyrroloquinoline-quinone binding quinoprotein" evidence="2">
    <location>
        <begin position="26"/>
        <end position="505"/>
    </location>
</feature>
<feature type="region of interest" description="Disordered" evidence="1">
    <location>
        <begin position="102"/>
        <end position="126"/>
    </location>
</feature>
<feature type="signal peptide" evidence="2">
    <location>
        <begin position="1"/>
        <end position="25"/>
    </location>
</feature>
<evidence type="ECO:0000313" key="3">
    <source>
        <dbReference type="EMBL" id="MBB6565281.1"/>
    </source>
</evidence>
<comment type="caution">
    <text evidence="4">The sequence shown here is derived from an EMBL/GenBank/DDBJ whole genome shotgun (WGS) entry which is preliminary data.</text>
</comment>
<organism evidence="4 5">
    <name type="scientific">Kribbella sandramycini</name>
    <dbReference type="NCBI Taxonomy" id="60450"/>
    <lineage>
        <taxon>Bacteria</taxon>
        <taxon>Bacillati</taxon>
        <taxon>Actinomycetota</taxon>
        <taxon>Actinomycetes</taxon>
        <taxon>Propionibacteriales</taxon>
        <taxon>Kribbellaceae</taxon>
        <taxon>Kribbella</taxon>
    </lineage>
</organism>
<evidence type="ECO:0008006" key="7">
    <source>
        <dbReference type="Google" id="ProtNLM"/>
    </source>
</evidence>
<evidence type="ECO:0000313" key="5">
    <source>
        <dbReference type="Proteomes" id="UP000534306"/>
    </source>
</evidence>
<dbReference type="InterPro" id="IPR011047">
    <property type="entry name" value="Quinoprotein_ADH-like_sf"/>
</dbReference>
<reference evidence="3 6" key="2">
    <citation type="submission" date="2020-08" db="EMBL/GenBank/DDBJ databases">
        <title>Sequencing the genomes of 1000 actinobacteria strains.</title>
        <authorList>
            <person name="Klenk H.-P."/>
        </authorList>
    </citation>
    <scope>NUCLEOTIDE SEQUENCE [LARGE SCALE GENOMIC DNA]</scope>
    <source>
        <strain evidence="3 6">DSM 15626</strain>
    </source>
</reference>
<feature type="compositionally biased region" description="Polar residues" evidence="1">
    <location>
        <begin position="422"/>
        <end position="445"/>
    </location>
</feature>
<accession>A0A7Y4KZJ1</accession>
<sequence>MQRPTAKAVATAATLIVLLAGCGGADDKGSGGDGKSGETPPTPQAPPVAAFDPPKDFTTASAFGAPDVVGVEDMYSYGAGMVGQTALLSGDGGLKGYHIAAQREPWTTPSSESPDTIKTTSHSKPMPLTLDGKDVVGIVYSQSNSGGGTQKAHGQVLFQWLDAADGKKIAEATFDASSILGPGGQTGNIYAEAYDAATGQIAIAVDPDGGSKPLDDLTVFADPKTQKATGIPGVAAAGVLNGVVVAGKASRGTNATDSAIVVADGATGKISKTIPTKQNDLNTAGHGAKRAYLSGSTYQSDPKTAATTYNNVLYSVDIATGAVVEIKPALANTKAYFYKCLGDQAAAVVCSTGANGGTDEIVGIDDTTGKKAWGYTSESASRVVPIVSAAFHGVIYGQAQNQPIALTATDGQDIPLAKVPGASSTPTQSASGHWSPTPDASTTAPSIDPATDPAVAWGSDLSLYNNQLGVRTPDAVTQYGGAYLQGAGGNDFKNEKILVTLKPTA</sequence>
<feature type="compositionally biased region" description="Polar residues" evidence="1">
    <location>
        <begin position="105"/>
        <end position="123"/>
    </location>
</feature>
<evidence type="ECO:0000313" key="6">
    <source>
        <dbReference type="Proteomes" id="UP000553957"/>
    </source>
</evidence>
<gene>
    <name evidence="3" type="ORF">HNR71_000918</name>
    <name evidence="4" type="ORF">HPO96_14985</name>
</gene>